<sequence length="130" mass="15519">MTYNIYIGDLNVYNQTTNQEISDQKLLDTTHFEQLQTICKSYKDQCLPNICKQRMIGCIDDEIQVEHTLNSNIWMIWVPVLSKLAILTFCTIFLCRRMFRKEVKEIINQQFNFQLAQYFAMIEDAKYTKQ</sequence>
<gene>
    <name evidence="2" type="ORF">PPRIM_AZ9-3.1.T1190063</name>
</gene>
<keyword evidence="3" id="KW-1185">Reference proteome</keyword>
<protein>
    <recommendedName>
        <fullName evidence="4">Transmembrane protein</fullName>
    </recommendedName>
</protein>
<dbReference type="Proteomes" id="UP000688137">
    <property type="component" value="Unassembled WGS sequence"/>
</dbReference>
<feature type="transmembrane region" description="Helical" evidence="1">
    <location>
        <begin position="74"/>
        <end position="95"/>
    </location>
</feature>
<comment type="caution">
    <text evidence="2">The sequence shown here is derived from an EMBL/GenBank/DDBJ whole genome shotgun (WGS) entry which is preliminary data.</text>
</comment>
<keyword evidence="1" id="KW-0812">Transmembrane</keyword>
<organism evidence="2 3">
    <name type="scientific">Paramecium primaurelia</name>
    <dbReference type="NCBI Taxonomy" id="5886"/>
    <lineage>
        <taxon>Eukaryota</taxon>
        <taxon>Sar</taxon>
        <taxon>Alveolata</taxon>
        <taxon>Ciliophora</taxon>
        <taxon>Intramacronucleata</taxon>
        <taxon>Oligohymenophorea</taxon>
        <taxon>Peniculida</taxon>
        <taxon>Parameciidae</taxon>
        <taxon>Paramecium</taxon>
    </lineage>
</organism>
<evidence type="ECO:0008006" key="4">
    <source>
        <dbReference type="Google" id="ProtNLM"/>
    </source>
</evidence>
<evidence type="ECO:0000313" key="2">
    <source>
        <dbReference type="EMBL" id="CAD8102753.1"/>
    </source>
</evidence>
<keyword evidence="1" id="KW-1133">Transmembrane helix</keyword>
<evidence type="ECO:0000313" key="3">
    <source>
        <dbReference type="Proteomes" id="UP000688137"/>
    </source>
</evidence>
<evidence type="ECO:0000256" key="1">
    <source>
        <dbReference type="SAM" id="Phobius"/>
    </source>
</evidence>
<reference evidence="2" key="1">
    <citation type="submission" date="2021-01" db="EMBL/GenBank/DDBJ databases">
        <authorList>
            <consortium name="Genoscope - CEA"/>
            <person name="William W."/>
        </authorList>
    </citation>
    <scope>NUCLEOTIDE SEQUENCE</scope>
</reference>
<proteinExistence type="predicted"/>
<name>A0A8S1PJ29_PARPR</name>
<dbReference type="AlphaFoldDB" id="A0A8S1PJ29"/>
<keyword evidence="1" id="KW-0472">Membrane</keyword>
<dbReference type="EMBL" id="CAJJDM010000122">
    <property type="protein sequence ID" value="CAD8102753.1"/>
    <property type="molecule type" value="Genomic_DNA"/>
</dbReference>
<accession>A0A8S1PJ29</accession>